<evidence type="ECO:0000313" key="1">
    <source>
        <dbReference type="EMBL" id="JAN95458.1"/>
    </source>
</evidence>
<accession>A0A0P6IWI8</accession>
<dbReference type="EMBL" id="GDUN01000461">
    <property type="protein sequence ID" value="JAN95458.1"/>
    <property type="molecule type" value="mRNA"/>
</dbReference>
<proteinExistence type="evidence at transcript level"/>
<sequence>MTTMEDIERRLILLEEENKSWRVHYEEEQRRIKKEYDQELFKIRESFKKAILKVKLDYCAKKKAVESQYGMANAIWPSCRSDSESNGVAVNRTSPNLGTNNEQQKCSIGTAFASQIKPKTNIFDIVYIDQNRSIVFRETKYNKLFIDRSQFSIILYPKIHVRVGHVELKKLNSELISLCFPHQFQLCEALVLSIVDKRVWIIDVAVLKIVAIPWEIGNQQKDSTCYQFHVGEIVVEVLFLVKLATLMELYMNPIIIYDQWKLRESQVKAKLIVGELFFGMQENTKM</sequence>
<organism evidence="1">
    <name type="scientific">Aedes aegypti</name>
    <name type="common">Yellowfever mosquito</name>
    <name type="synonym">Culex aegypti</name>
    <dbReference type="NCBI Taxonomy" id="7159"/>
    <lineage>
        <taxon>Eukaryota</taxon>
        <taxon>Metazoa</taxon>
        <taxon>Ecdysozoa</taxon>
        <taxon>Arthropoda</taxon>
        <taxon>Hexapoda</taxon>
        <taxon>Insecta</taxon>
        <taxon>Pterygota</taxon>
        <taxon>Neoptera</taxon>
        <taxon>Endopterygota</taxon>
        <taxon>Diptera</taxon>
        <taxon>Nematocera</taxon>
        <taxon>Culicoidea</taxon>
        <taxon>Culicidae</taxon>
        <taxon>Culicinae</taxon>
        <taxon>Aedini</taxon>
        <taxon>Aedes</taxon>
        <taxon>Stegomyia</taxon>
    </lineage>
</organism>
<dbReference type="AlphaFoldDB" id="A0A0P6IWI8"/>
<name>A0A0P6IWI8_AEDAE</name>
<reference evidence="1" key="1">
    <citation type="journal article" date="2016" name="PLoS ONE">
        <title>A Deep Insight into the Sialome of Male and Female Aedes aegypti Mosquitoes.</title>
        <authorList>
            <person name="Ribeiro J.M."/>
            <person name="Martin-Martin I."/>
            <person name="Arca B."/>
            <person name="Calvo E."/>
        </authorList>
    </citation>
    <scope>NUCLEOTIDE SEQUENCE</scope>
    <source>
        <strain evidence="1">Liverpool</strain>
        <tissue evidence="1">Salivary glands</tissue>
    </source>
</reference>
<protein>
    <submittedName>
        <fullName evidence="1">Uncharacterized protein</fullName>
    </submittedName>
</protein>